<dbReference type="InterPro" id="IPR051533">
    <property type="entry name" value="WaaL-like"/>
</dbReference>
<evidence type="ECO:0000256" key="2">
    <source>
        <dbReference type="ARBA" id="ARBA00022692"/>
    </source>
</evidence>
<feature type="transmembrane region" description="Helical" evidence="5">
    <location>
        <begin position="243"/>
        <end position="261"/>
    </location>
</feature>
<feature type="transmembrane region" description="Helical" evidence="5">
    <location>
        <begin position="144"/>
        <end position="163"/>
    </location>
</feature>
<comment type="subcellular location">
    <subcellularLocation>
        <location evidence="1">Membrane</location>
        <topology evidence="1">Multi-pass membrane protein</topology>
    </subcellularLocation>
</comment>
<name>A0ABW4JMH2_9BACL</name>
<keyword evidence="2 5" id="KW-0812">Transmembrane</keyword>
<protein>
    <submittedName>
        <fullName evidence="7">O-antigen ligase family protein</fullName>
    </submittedName>
</protein>
<accession>A0ABW4JMH2</accession>
<feature type="transmembrane region" description="Helical" evidence="5">
    <location>
        <begin position="113"/>
        <end position="132"/>
    </location>
</feature>
<evidence type="ECO:0000256" key="3">
    <source>
        <dbReference type="ARBA" id="ARBA00022989"/>
    </source>
</evidence>
<evidence type="ECO:0000259" key="6">
    <source>
        <dbReference type="Pfam" id="PF04932"/>
    </source>
</evidence>
<evidence type="ECO:0000256" key="1">
    <source>
        <dbReference type="ARBA" id="ARBA00004141"/>
    </source>
</evidence>
<dbReference type="EMBL" id="JBHUCX010000089">
    <property type="protein sequence ID" value="MFD1677188.1"/>
    <property type="molecule type" value="Genomic_DNA"/>
</dbReference>
<dbReference type="RefSeq" id="WP_377945104.1">
    <property type="nucleotide sequence ID" value="NZ_JBHUCX010000089.1"/>
</dbReference>
<dbReference type="InterPro" id="IPR007016">
    <property type="entry name" value="O-antigen_ligase-rel_domated"/>
</dbReference>
<dbReference type="GO" id="GO:0016874">
    <property type="term" value="F:ligase activity"/>
    <property type="evidence" value="ECO:0007669"/>
    <property type="project" value="UniProtKB-KW"/>
</dbReference>
<reference evidence="8" key="1">
    <citation type="journal article" date="2019" name="Int. J. Syst. Evol. Microbiol.">
        <title>The Global Catalogue of Microorganisms (GCM) 10K type strain sequencing project: providing services to taxonomists for standard genome sequencing and annotation.</title>
        <authorList>
            <consortium name="The Broad Institute Genomics Platform"/>
            <consortium name="The Broad Institute Genome Sequencing Center for Infectious Disease"/>
            <person name="Wu L."/>
            <person name="Ma J."/>
        </authorList>
    </citation>
    <scope>NUCLEOTIDE SEQUENCE [LARGE SCALE GENOMIC DNA]</scope>
    <source>
        <strain evidence="8">CGMCC 1.12286</strain>
    </source>
</reference>
<comment type="caution">
    <text evidence="7">The sequence shown here is derived from an EMBL/GenBank/DDBJ whole genome shotgun (WGS) entry which is preliminary data.</text>
</comment>
<dbReference type="Pfam" id="PF04932">
    <property type="entry name" value="Wzy_C"/>
    <property type="match status" value="1"/>
</dbReference>
<feature type="transmembrane region" description="Helical" evidence="5">
    <location>
        <begin position="60"/>
        <end position="77"/>
    </location>
</feature>
<keyword evidence="7" id="KW-0436">Ligase</keyword>
<dbReference type="PANTHER" id="PTHR37422:SF13">
    <property type="entry name" value="LIPOPOLYSACCHARIDE BIOSYNTHESIS PROTEIN PA4999-RELATED"/>
    <property type="match status" value="1"/>
</dbReference>
<feature type="transmembrane region" description="Helical" evidence="5">
    <location>
        <begin position="383"/>
        <end position="406"/>
    </location>
</feature>
<feature type="domain" description="O-antigen ligase-related" evidence="6">
    <location>
        <begin position="252"/>
        <end position="398"/>
    </location>
</feature>
<feature type="transmembrane region" description="Helical" evidence="5">
    <location>
        <begin position="35"/>
        <end position="54"/>
    </location>
</feature>
<gene>
    <name evidence="7" type="ORF">ACFSB2_21165</name>
</gene>
<keyword evidence="3 5" id="KW-1133">Transmembrane helix</keyword>
<feature type="transmembrane region" description="Helical" evidence="5">
    <location>
        <begin position="441"/>
        <end position="461"/>
    </location>
</feature>
<feature type="transmembrane region" description="Helical" evidence="5">
    <location>
        <begin position="84"/>
        <end position="101"/>
    </location>
</feature>
<evidence type="ECO:0000256" key="4">
    <source>
        <dbReference type="ARBA" id="ARBA00023136"/>
    </source>
</evidence>
<feature type="transmembrane region" description="Helical" evidence="5">
    <location>
        <begin position="12"/>
        <end position="28"/>
    </location>
</feature>
<feature type="transmembrane region" description="Helical" evidence="5">
    <location>
        <begin position="267"/>
        <end position="282"/>
    </location>
</feature>
<dbReference type="Proteomes" id="UP001597079">
    <property type="component" value="Unassembled WGS sequence"/>
</dbReference>
<organism evidence="7 8">
    <name type="scientific">Alicyclobacillus fodiniaquatilis</name>
    <dbReference type="NCBI Taxonomy" id="1661150"/>
    <lineage>
        <taxon>Bacteria</taxon>
        <taxon>Bacillati</taxon>
        <taxon>Bacillota</taxon>
        <taxon>Bacilli</taxon>
        <taxon>Bacillales</taxon>
        <taxon>Alicyclobacillaceae</taxon>
        <taxon>Alicyclobacillus</taxon>
    </lineage>
</organism>
<sequence length="497" mass="55657">MPVAMSRHGTTAILVGIIIILSIFIGAISTKIYSIPIVLVVVGLLILFLVRKFFHNSVNYWFALTLLAWAISPSFNIGNFRIEIGDILALIGIVLFFRNTRGYWTFGFFQRSFIIYIITGILSVFILTWYTSSFSAGIASDFRIFRLFAALFMFVLVRSQGYMQTSEAYRILDLTIFGSVVGCIVTLIEFKLGIGMTSQQYFTLNGVQMYRAGGTIYENAGAFGNYESILFGISLWMTYRRRGLVMVCYFLATALFAFGAISSYSRAAMLAIAVNFLLLWIGNRGKAVSLIGVAVTTSTIIIAMNEFMHGFIAQLWMTRVVPLFSISSVQQFNVAGGGRVTSWSNSLSFIASHLWSLFLGIGYNGVNYASTVFNYTMFTDNGFISSILEQGIIGLISFTLFLFTPIVMSIRNLSRGSITWMILAIWVSELLQSLTGDVFTFWKTIPVLFFVTAFFFSQYFMEEGGKIDVRIDHSTKLPTGKISFRLPSKYSKPTNVQ</sequence>
<dbReference type="PANTHER" id="PTHR37422">
    <property type="entry name" value="TEICHURONIC ACID BIOSYNTHESIS PROTEIN TUAE"/>
    <property type="match status" value="1"/>
</dbReference>
<feature type="transmembrane region" description="Helical" evidence="5">
    <location>
        <begin position="287"/>
        <end position="305"/>
    </location>
</feature>
<evidence type="ECO:0000313" key="7">
    <source>
        <dbReference type="EMBL" id="MFD1677188.1"/>
    </source>
</evidence>
<evidence type="ECO:0000313" key="8">
    <source>
        <dbReference type="Proteomes" id="UP001597079"/>
    </source>
</evidence>
<feature type="transmembrane region" description="Helical" evidence="5">
    <location>
        <begin position="169"/>
        <end position="190"/>
    </location>
</feature>
<feature type="transmembrane region" description="Helical" evidence="5">
    <location>
        <begin position="342"/>
        <end position="363"/>
    </location>
</feature>
<keyword evidence="8" id="KW-1185">Reference proteome</keyword>
<proteinExistence type="predicted"/>
<evidence type="ECO:0000256" key="5">
    <source>
        <dbReference type="SAM" id="Phobius"/>
    </source>
</evidence>
<keyword evidence="4 5" id="KW-0472">Membrane</keyword>